<dbReference type="PANTHER" id="PTHR33603:SF1">
    <property type="entry name" value="RIBOSOMAL RNA LARGE SUBUNIT METHYLTRANSFERASE H"/>
    <property type="match status" value="1"/>
</dbReference>
<sequence>MREAGRGSGLVPLSPKVNENVMLLHIIARGRIGRSPEAELVARYMKRVSWAQKISELPDTGGRVPAAPDNSRTILLDEGGEQMSSLEFARLLESWRDAGVREARFCLGAADGFTPDEREGADKVIAFGRATWPHLMARAMLAEQLWRAISIIAGHPYHREGRQ</sequence>
<dbReference type="Gene3D" id="3.40.1280.10">
    <property type="match status" value="1"/>
</dbReference>
<dbReference type="InterPro" id="IPR029026">
    <property type="entry name" value="tRNA_m1G_MTases_N"/>
</dbReference>
<dbReference type="InterPro" id="IPR003742">
    <property type="entry name" value="RlmH-like"/>
</dbReference>
<protein>
    <recommendedName>
        <fullName evidence="5">Ribosomal RNA large subunit methyltransferase H</fullName>
        <ecNumber evidence="5">2.1.1.177</ecNumber>
    </recommendedName>
    <alternativeName>
        <fullName evidence="5">23S rRNA (pseudouridine1915-N3)-methyltransferase</fullName>
    </alternativeName>
    <alternativeName>
        <fullName evidence="5">23S rRNA m3Psi1915 methyltransferase</fullName>
    </alternativeName>
    <alternativeName>
        <fullName evidence="5">rRNA (pseudouridine-N3-)-methyltransferase RlmH</fullName>
    </alternativeName>
</protein>
<evidence type="ECO:0000256" key="2">
    <source>
        <dbReference type="ARBA" id="ARBA00022679"/>
    </source>
</evidence>
<keyword evidence="2 5" id="KW-0808">Transferase</keyword>
<evidence type="ECO:0000313" key="7">
    <source>
        <dbReference type="Proteomes" id="UP000198339"/>
    </source>
</evidence>
<dbReference type="HAMAP" id="MF_00658">
    <property type="entry name" value="23SrRNA_methyltr_H"/>
    <property type="match status" value="1"/>
</dbReference>
<feature type="binding site" evidence="5">
    <location>
        <position position="76"/>
    </location>
    <ligand>
        <name>S-adenosyl-L-methionine</name>
        <dbReference type="ChEBI" id="CHEBI:59789"/>
    </ligand>
</feature>
<keyword evidence="3 5" id="KW-0949">S-adenosyl-L-methionine</keyword>
<comment type="catalytic activity">
    <reaction evidence="5">
        <text>pseudouridine(1915) in 23S rRNA + S-adenosyl-L-methionine = N(3)-methylpseudouridine(1915) in 23S rRNA + S-adenosyl-L-homocysteine + H(+)</text>
        <dbReference type="Rhea" id="RHEA:42752"/>
        <dbReference type="Rhea" id="RHEA-COMP:10221"/>
        <dbReference type="Rhea" id="RHEA-COMP:10222"/>
        <dbReference type="ChEBI" id="CHEBI:15378"/>
        <dbReference type="ChEBI" id="CHEBI:57856"/>
        <dbReference type="ChEBI" id="CHEBI:59789"/>
        <dbReference type="ChEBI" id="CHEBI:65314"/>
        <dbReference type="ChEBI" id="CHEBI:74486"/>
        <dbReference type="EC" id="2.1.1.177"/>
    </reaction>
</comment>
<comment type="subcellular location">
    <subcellularLocation>
        <location evidence="5">Cytoplasm</location>
    </subcellularLocation>
</comment>
<comment type="caution">
    <text evidence="5">Lacks conserved residue(s) required for the propagation of feature annotation.</text>
</comment>
<dbReference type="SUPFAM" id="SSF75217">
    <property type="entry name" value="alpha/beta knot"/>
    <property type="match status" value="1"/>
</dbReference>
<reference evidence="6 7" key="1">
    <citation type="submission" date="2017-06" db="EMBL/GenBank/DDBJ databases">
        <authorList>
            <person name="Kim H.J."/>
            <person name="Triplett B.A."/>
        </authorList>
    </citation>
    <scope>NUCLEOTIDE SEQUENCE [LARGE SCALE GENOMIC DNA]</scope>
    <source>
        <strain evidence="6 7">DS15</strain>
    </source>
</reference>
<organism evidence="6 7">
    <name type="scientific">Sphingopyxis indica</name>
    <dbReference type="NCBI Taxonomy" id="436663"/>
    <lineage>
        <taxon>Bacteria</taxon>
        <taxon>Pseudomonadati</taxon>
        <taxon>Pseudomonadota</taxon>
        <taxon>Alphaproteobacteria</taxon>
        <taxon>Sphingomonadales</taxon>
        <taxon>Sphingomonadaceae</taxon>
        <taxon>Sphingopyxis</taxon>
    </lineage>
</organism>
<name>A0A239KMR0_9SPHN</name>
<evidence type="ECO:0000256" key="4">
    <source>
        <dbReference type="ARBA" id="ARBA00038303"/>
    </source>
</evidence>
<evidence type="ECO:0000313" key="6">
    <source>
        <dbReference type="EMBL" id="SNT18859.1"/>
    </source>
</evidence>
<comment type="similarity">
    <text evidence="4 5">Belongs to the RNA methyltransferase RlmH family.</text>
</comment>
<gene>
    <name evidence="5" type="primary">rlmH</name>
    <name evidence="6" type="ORF">SAMN06295955_11514</name>
</gene>
<dbReference type="EC" id="2.1.1.177" evidence="5"/>
<dbReference type="Pfam" id="PF02590">
    <property type="entry name" value="SPOUT_MTase"/>
    <property type="match status" value="1"/>
</dbReference>
<dbReference type="GO" id="GO:0005737">
    <property type="term" value="C:cytoplasm"/>
    <property type="evidence" value="ECO:0007669"/>
    <property type="project" value="UniProtKB-SubCell"/>
</dbReference>
<dbReference type="InterPro" id="IPR029028">
    <property type="entry name" value="Alpha/beta_knot_MTases"/>
</dbReference>
<comment type="subunit">
    <text evidence="5">Homodimer.</text>
</comment>
<dbReference type="GO" id="GO:0070038">
    <property type="term" value="F:rRNA (pseudouridine-N3-)-methyltransferase activity"/>
    <property type="evidence" value="ECO:0007669"/>
    <property type="project" value="UniProtKB-UniRule"/>
</dbReference>
<evidence type="ECO:0000256" key="3">
    <source>
        <dbReference type="ARBA" id="ARBA00022691"/>
    </source>
</evidence>
<dbReference type="AlphaFoldDB" id="A0A239KMR0"/>
<feature type="binding site" evidence="5">
    <location>
        <position position="108"/>
    </location>
    <ligand>
        <name>S-adenosyl-L-methionine</name>
        <dbReference type="ChEBI" id="CHEBI:59789"/>
    </ligand>
</feature>
<evidence type="ECO:0000256" key="1">
    <source>
        <dbReference type="ARBA" id="ARBA00022603"/>
    </source>
</evidence>
<keyword evidence="1 5" id="KW-0489">Methyltransferase</keyword>
<comment type="function">
    <text evidence="5">Specifically methylates the pseudouridine at position 1915 (m3Psi1915) in 23S rRNA.</text>
</comment>
<keyword evidence="7" id="KW-1185">Reference proteome</keyword>
<dbReference type="Proteomes" id="UP000198339">
    <property type="component" value="Unassembled WGS sequence"/>
</dbReference>
<proteinExistence type="inferred from homology"/>
<accession>A0A239KMR0</accession>
<dbReference type="EMBL" id="FZPA01000015">
    <property type="protein sequence ID" value="SNT18859.1"/>
    <property type="molecule type" value="Genomic_DNA"/>
</dbReference>
<dbReference type="PANTHER" id="PTHR33603">
    <property type="entry name" value="METHYLTRANSFERASE"/>
    <property type="match status" value="1"/>
</dbReference>
<evidence type="ECO:0000256" key="5">
    <source>
        <dbReference type="HAMAP-Rule" id="MF_00658"/>
    </source>
</evidence>
<keyword evidence="5" id="KW-0963">Cytoplasm</keyword>
<dbReference type="CDD" id="cd18081">
    <property type="entry name" value="RlmH-like"/>
    <property type="match status" value="1"/>
</dbReference>
<keyword evidence="5" id="KW-0698">rRNA processing</keyword>